<dbReference type="SUPFAM" id="SSF51695">
    <property type="entry name" value="PLC-like phosphodiesterases"/>
    <property type="match status" value="1"/>
</dbReference>
<evidence type="ECO:0000313" key="2">
    <source>
        <dbReference type="EMBL" id="MEX6503199.1"/>
    </source>
</evidence>
<dbReference type="Gene3D" id="3.20.20.190">
    <property type="entry name" value="Phosphatidylinositol (PI) phosphodiesterase"/>
    <property type="match status" value="1"/>
</dbReference>
<dbReference type="InterPro" id="IPR030395">
    <property type="entry name" value="GP_PDE_dom"/>
</dbReference>
<evidence type="ECO:0000259" key="1">
    <source>
        <dbReference type="PROSITE" id="PS51704"/>
    </source>
</evidence>
<proteinExistence type="predicted"/>
<comment type="caution">
    <text evidence="2">The sequence shown here is derived from an EMBL/GenBank/DDBJ whole genome shotgun (WGS) entry which is preliminary data.</text>
</comment>
<organism evidence="2 3">
    <name type="scientific">Pseudomonas zhanjiangensis</name>
    <dbReference type="NCBI Taxonomy" id="3239015"/>
    <lineage>
        <taxon>Bacteria</taxon>
        <taxon>Pseudomonadati</taxon>
        <taxon>Pseudomonadota</taxon>
        <taxon>Gammaproteobacteria</taxon>
        <taxon>Pseudomonadales</taxon>
        <taxon>Pseudomonadaceae</taxon>
        <taxon>Pseudomonas</taxon>
    </lineage>
</organism>
<dbReference type="RefSeq" id="WP_369288165.1">
    <property type="nucleotide sequence ID" value="NZ_JBFTEG010000011.1"/>
</dbReference>
<name>A0ABV3YVP1_9PSED</name>
<dbReference type="PANTHER" id="PTHR46211">
    <property type="entry name" value="GLYCEROPHOSPHORYL DIESTER PHOSPHODIESTERASE"/>
    <property type="match status" value="1"/>
</dbReference>
<dbReference type="Pfam" id="PF03009">
    <property type="entry name" value="GDPD"/>
    <property type="match status" value="1"/>
</dbReference>
<accession>A0ABV3YVP1</accession>
<keyword evidence="3" id="KW-1185">Reference proteome</keyword>
<sequence length="246" mass="27399">MTLIYGHRGAKGEAPENTLVSFQRCLEHGVRRCELDLHLSRDNQLMVIHDPTLKRTTGRRGKVAQHNADDLVGYDAREGGPGWITPCPIPRLAELFEQCDFDHWQLEVKSASKTRAARTVTAIAELAERYGLNDKVTVTSGSREVLRALQRLTPHLSRGLVAEYAWLDPLKVADHYGCDLLALNWTLCTPERLQKAQKAGLHVSVWTVNEPALMRRLADFGVDSLITDYPGLAVTTLSHRNTVAGT</sequence>
<dbReference type="PANTHER" id="PTHR46211:SF1">
    <property type="entry name" value="GLYCEROPHOSPHODIESTER PHOSPHODIESTERASE, CYTOPLASMIC"/>
    <property type="match status" value="1"/>
</dbReference>
<dbReference type="Proteomes" id="UP001560296">
    <property type="component" value="Unassembled WGS sequence"/>
</dbReference>
<protein>
    <submittedName>
        <fullName evidence="2">Glycerophosphodiester phosphodiesterase</fullName>
    </submittedName>
</protein>
<dbReference type="InterPro" id="IPR017946">
    <property type="entry name" value="PLC-like_Pdiesterase_TIM-brl"/>
</dbReference>
<dbReference type="EMBL" id="JBFTEG010000011">
    <property type="protein sequence ID" value="MEX6503199.1"/>
    <property type="molecule type" value="Genomic_DNA"/>
</dbReference>
<reference evidence="2 3" key="1">
    <citation type="submission" date="2024-07" db="EMBL/GenBank/DDBJ databases">
        <authorList>
            <person name="Li M."/>
        </authorList>
    </citation>
    <scope>NUCLEOTIDE SEQUENCE [LARGE SCALE GENOMIC DNA]</scope>
    <source>
        <strain evidence="2 3">25A3E</strain>
    </source>
</reference>
<feature type="domain" description="GP-PDE" evidence="1">
    <location>
        <begin position="2"/>
        <end position="237"/>
    </location>
</feature>
<dbReference type="CDD" id="cd08556">
    <property type="entry name" value="GDPD"/>
    <property type="match status" value="1"/>
</dbReference>
<dbReference type="PROSITE" id="PS51704">
    <property type="entry name" value="GP_PDE"/>
    <property type="match status" value="1"/>
</dbReference>
<gene>
    <name evidence="2" type="ORF">AB5S05_14125</name>
</gene>
<dbReference type="PROSITE" id="PS50007">
    <property type="entry name" value="PIPLC_X_DOMAIN"/>
    <property type="match status" value="1"/>
</dbReference>
<evidence type="ECO:0000313" key="3">
    <source>
        <dbReference type="Proteomes" id="UP001560296"/>
    </source>
</evidence>